<keyword evidence="3 8" id="KW-0812">Transmembrane</keyword>
<dbReference type="InterPro" id="IPR029058">
    <property type="entry name" value="AB_hydrolase_fold"/>
</dbReference>
<gene>
    <name evidence="9" type="ORF">PV07_02258</name>
</gene>
<keyword evidence="6" id="KW-0175">Coiled coil</keyword>
<evidence type="ECO:0000256" key="2">
    <source>
        <dbReference type="ARBA" id="ARBA00009824"/>
    </source>
</evidence>
<evidence type="ECO:0000256" key="7">
    <source>
        <dbReference type="SAM" id="MobiDB-lite"/>
    </source>
</evidence>
<feature type="region of interest" description="Disordered" evidence="7">
    <location>
        <begin position="358"/>
        <end position="378"/>
    </location>
</feature>
<keyword evidence="4 8" id="KW-1133">Transmembrane helix</keyword>
<dbReference type="PANTHER" id="PTHR17920:SF22">
    <property type="entry name" value="DUF726 DOMAIN PROTEIN (AFU_ORTHOLOGUE AFUA_2G12860)"/>
    <property type="match status" value="1"/>
</dbReference>
<dbReference type="SUPFAM" id="SSF53474">
    <property type="entry name" value="alpha/beta-Hydrolases"/>
    <property type="match status" value="1"/>
</dbReference>
<evidence type="ECO:0000256" key="3">
    <source>
        <dbReference type="ARBA" id="ARBA00022692"/>
    </source>
</evidence>
<accession>A0A0D2CWX1</accession>
<feature type="coiled-coil region" evidence="6">
    <location>
        <begin position="627"/>
        <end position="689"/>
    </location>
</feature>
<dbReference type="Pfam" id="PF05277">
    <property type="entry name" value="DUF726"/>
    <property type="match status" value="1"/>
</dbReference>
<evidence type="ECO:0000256" key="1">
    <source>
        <dbReference type="ARBA" id="ARBA00004141"/>
    </source>
</evidence>
<protein>
    <recommendedName>
        <fullName evidence="11">DUF726 domain-containing protein</fullName>
    </recommendedName>
</protein>
<feature type="compositionally biased region" description="Low complexity" evidence="7">
    <location>
        <begin position="1088"/>
        <end position="1106"/>
    </location>
</feature>
<dbReference type="OrthoDB" id="277931at2759"/>
<proteinExistence type="inferred from homology"/>
<evidence type="ECO:0000313" key="9">
    <source>
        <dbReference type="EMBL" id="KIW35568.1"/>
    </source>
</evidence>
<evidence type="ECO:0000313" key="10">
    <source>
        <dbReference type="Proteomes" id="UP000054466"/>
    </source>
</evidence>
<dbReference type="GeneID" id="27341452"/>
<name>A0A0D2CWX1_9EURO</name>
<dbReference type="InterPro" id="IPR007941">
    <property type="entry name" value="DUF726"/>
</dbReference>
<organism evidence="9 10">
    <name type="scientific">Cladophialophora immunda</name>
    <dbReference type="NCBI Taxonomy" id="569365"/>
    <lineage>
        <taxon>Eukaryota</taxon>
        <taxon>Fungi</taxon>
        <taxon>Dikarya</taxon>
        <taxon>Ascomycota</taxon>
        <taxon>Pezizomycotina</taxon>
        <taxon>Eurotiomycetes</taxon>
        <taxon>Chaetothyriomycetidae</taxon>
        <taxon>Chaetothyriales</taxon>
        <taxon>Herpotrichiellaceae</taxon>
        <taxon>Cladophialophora</taxon>
    </lineage>
</organism>
<evidence type="ECO:0000256" key="8">
    <source>
        <dbReference type="SAM" id="Phobius"/>
    </source>
</evidence>
<dbReference type="AlphaFoldDB" id="A0A0D2CWX1"/>
<dbReference type="PANTHER" id="PTHR17920">
    <property type="entry name" value="TRANSMEMBRANE AND COILED-COIL DOMAIN-CONTAINING PROTEIN 4 TMCO4"/>
    <property type="match status" value="1"/>
</dbReference>
<dbReference type="EMBL" id="KN847040">
    <property type="protein sequence ID" value="KIW35568.1"/>
    <property type="molecule type" value="Genomic_DNA"/>
</dbReference>
<evidence type="ECO:0000256" key="4">
    <source>
        <dbReference type="ARBA" id="ARBA00022989"/>
    </source>
</evidence>
<keyword evidence="5 8" id="KW-0472">Membrane</keyword>
<feature type="region of interest" description="Disordered" evidence="7">
    <location>
        <begin position="807"/>
        <end position="1251"/>
    </location>
</feature>
<feature type="compositionally biased region" description="Basic and acidic residues" evidence="7">
    <location>
        <begin position="1177"/>
        <end position="1189"/>
    </location>
</feature>
<keyword evidence="10" id="KW-1185">Reference proteome</keyword>
<dbReference type="VEuPathDB" id="FungiDB:PV07_02258"/>
<sequence length="1251" mass="132638">MSEQTVAEPATKAQTSSEDETDLTSVLNTGQRADLTLLIANITESMRKVILDNFSSTAGLDKTLLREGMTEEEKMMAVDPANVDVSAYDRERKMKAEIDKDLATLKMKNLKKNSLKAFDEWREQVILRVGQVVNSERTAQEQVRKGANATLSRPQAPVTTARVMEAGSRVVNLKFKDLFPPTKTPLTKLPMDRRTLVLHSLLLLLLSLEHYNAYSRILLLNLTSSLKLPLKAFEQDEYATAKGLLEAAKELTADEEKMKKIKENEETRKWRVRYATAAGAAILGVTGGMAAPLVAAGVGSVMGGLGLGATSAAAYLGSVAGSAVLVGGLFGAYGGRMTGQMMDSYAREVEDFQFLPVHGSSDKKTSEDEAQGAQDASEHDHKLRVTLGISGWLTEKEEVVKPWRSLGTGAEVFALKYELEALLNLGNAMNGMVQSAAWGYAQKEIISRTIFAELAAAMWPMALMKVARVIDNPFSVAKSRADKAGEVLADALVNRAQGERPVTLIGYSLGARVIYTCLMSLAKRKEFGIIENAVMIGSPTPSDTSDWRVLRSVIAGRLVNVFSVNDYILGFMYRTSAIQYGVAGLQKVEGLRSVENFDVSEDVSSHQRYRYLIGAILKKIGFEDIDMDAVKREQQELVEMEKEEEKQSLAAQRRWLMRRESHGGKVDEAAEGEEEAEELEKKIQEQTKKSLVSRAIEYFYVPSVPSAQDAQKLASNLQKAGQDPTQAGNVASQTVKDAQASTESYATYIYKHLPSMPHINRSNPNAVQKPDATDASKLTGQAPKSAEGATSQTQSYVQQASQYLSSLPSMPSLSSGIKGKSQAPPKAATEKATESANKAAETTTAAAKGTASTVSDVVTPTVENALNPKDNPAVKSTRRVTRQTPIIHQAKDRTPAPLKDKAGEAAEAAGTTVQNATETVRKGLDTTADKVGEAGKAAPGLSQDPGKSAADTAQSAVKTGQSYTSRAAAYLPSMPSMGFGRAGKSGKRPPPPKLEKRSSESKTGAATKAAQEAPKLEKAPAGVKSPPPKLARIPSGVKSPPAPKLDRIPSGIKSPPPKLDRTPSGMKSPPTKLDHAPSGGVKSPTKLGPPLSGVPTPSTSVPTPSLIRQVSSGGVRSPPPKLGPRRSSSQQVQVPAAPTPAAIGERLASLSQDAAAAAKRAGNAATGAAGYKQGENATKDTEKKNRGVKETSSPVATPSVPGAGAAKGVTSSATDAASRAGETGKNAAGGALRTGGSMISGLGRTVGFGKS</sequence>
<dbReference type="Proteomes" id="UP000054466">
    <property type="component" value="Unassembled WGS sequence"/>
</dbReference>
<dbReference type="GO" id="GO:0016020">
    <property type="term" value="C:membrane"/>
    <property type="evidence" value="ECO:0007669"/>
    <property type="project" value="UniProtKB-SubCell"/>
</dbReference>
<dbReference type="HOGENOM" id="CLU_004704_0_0_1"/>
<feature type="transmembrane region" description="Helical" evidence="8">
    <location>
        <begin position="312"/>
        <end position="333"/>
    </location>
</feature>
<feature type="compositionally biased region" description="Basic and acidic residues" evidence="7">
    <location>
        <begin position="889"/>
        <end position="904"/>
    </location>
</feature>
<feature type="compositionally biased region" description="Polar residues" evidence="7">
    <location>
        <begin position="854"/>
        <end position="864"/>
    </location>
</feature>
<feature type="region of interest" description="Disordered" evidence="7">
    <location>
        <begin position="1"/>
        <end position="24"/>
    </location>
</feature>
<evidence type="ECO:0000256" key="6">
    <source>
        <dbReference type="SAM" id="Coils"/>
    </source>
</evidence>
<reference evidence="9 10" key="1">
    <citation type="submission" date="2015-01" db="EMBL/GenBank/DDBJ databases">
        <title>The Genome Sequence of Cladophialophora immunda CBS83496.</title>
        <authorList>
            <consortium name="The Broad Institute Genomics Platform"/>
            <person name="Cuomo C."/>
            <person name="de Hoog S."/>
            <person name="Gorbushina A."/>
            <person name="Stielow B."/>
            <person name="Teixiera M."/>
            <person name="Abouelleil A."/>
            <person name="Chapman S.B."/>
            <person name="Priest M."/>
            <person name="Young S.K."/>
            <person name="Wortman J."/>
            <person name="Nusbaum C."/>
            <person name="Birren B."/>
        </authorList>
    </citation>
    <scope>NUCLEOTIDE SEQUENCE [LARGE SCALE GENOMIC DNA]</scope>
    <source>
        <strain evidence="9 10">CBS 83496</strain>
    </source>
</reference>
<feature type="region of interest" description="Disordered" evidence="7">
    <location>
        <begin position="756"/>
        <end position="794"/>
    </location>
</feature>
<dbReference type="RefSeq" id="XP_016255784.1">
    <property type="nucleotide sequence ID" value="XM_016388856.1"/>
</dbReference>
<comment type="similarity">
    <text evidence="2">Belongs to the TMCO4 family.</text>
</comment>
<feature type="compositionally biased region" description="Low complexity" evidence="7">
    <location>
        <begin position="1154"/>
        <end position="1170"/>
    </location>
</feature>
<evidence type="ECO:0008006" key="11">
    <source>
        <dbReference type="Google" id="ProtNLM"/>
    </source>
</evidence>
<feature type="region of interest" description="Disordered" evidence="7">
    <location>
        <begin position="712"/>
        <end position="735"/>
    </location>
</feature>
<comment type="subcellular location">
    <subcellularLocation>
        <location evidence="1">Membrane</location>
        <topology evidence="1">Multi-pass membrane protein</topology>
    </subcellularLocation>
</comment>
<feature type="compositionally biased region" description="Polar residues" evidence="7">
    <location>
        <begin position="951"/>
        <end position="965"/>
    </location>
</feature>
<feature type="compositionally biased region" description="Basic and acidic residues" evidence="7">
    <location>
        <begin position="919"/>
        <end position="933"/>
    </location>
</feature>
<evidence type="ECO:0000256" key="5">
    <source>
        <dbReference type="ARBA" id="ARBA00023136"/>
    </source>
</evidence>
<feature type="transmembrane region" description="Helical" evidence="8">
    <location>
        <begin position="274"/>
        <end position="300"/>
    </location>
</feature>
<feature type="compositionally biased region" description="Low complexity" evidence="7">
    <location>
        <begin position="834"/>
        <end position="853"/>
    </location>
</feature>
<feature type="compositionally biased region" description="Low complexity" evidence="7">
    <location>
        <begin position="1130"/>
        <end position="1142"/>
    </location>
</feature>